<name>Q3SAC9_9EURY</name>
<protein>
    <submittedName>
        <fullName evidence="1">Uncharacterized protein</fullName>
    </submittedName>
</protein>
<accession>Q3SAC9</accession>
<dbReference type="EMBL" id="DQ118403">
    <property type="protein sequence ID" value="AAZ32453.1"/>
    <property type="molecule type" value="Genomic_DNA"/>
</dbReference>
<organism evidence="1">
    <name type="scientific">uncultured euryarchaeote Alv-FOS1</name>
    <dbReference type="NCBI Taxonomy" id="337892"/>
    <lineage>
        <taxon>Archaea</taxon>
        <taxon>Methanobacteriati</taxon>
        <taxon>Methanobacteriota</taxon>
        <taxon>environmental samples</taxon>
    </lineage>
</organism>
<dbReference type="AlphaFoldDB" id="Q3SAC9"/>
<evidence type="ECO:0000313" key="1">
    <source>
        <dbReference type="EMBL" id="AAZ32453.1"/>
    </source>
</evidence>
<reference evidence="1" key="1">
    <citation type="submission" date="2005-07" db="EMBL/GenBank/DDBJ databases">
        <title>A hyperthermophilic lifestyle for uncultured Archaea of the DHVE2 lineage: evidence from environmental genomics.</title>
        <authorList>
            <person name="Moussard H."/>
            <person name="Hennecke G."/>
            <person name="Moreira D."/>
            <person name="Jouffe V."/>
            <person name="Lopez-Garcia P."/>
            <person name="Jeanthon C."/>
        </authorList>
    </citation>
    <scope>NUCLEOTIDE SEQUENCE</scope>
</reference>
<sequence length="72" mass="8233">MEDMLLDLLARIDDGDAEALDELKRLKKYISELNDMLSVVDDEDDIHTIKTKFDALSDKFEEFLMAVVKVVG</sequence>
<proteinExistence type="predicted"/>